<dbReference type="PANTHER" id="PTHR43711:SF1">
    <property type="entry name" value="HISTIDINE KINASE 1"/>
    <property type="match status" value="1"/>
</dbReference>
<dbReference type="InterPro" id="IPR050736">
    <property type="entry name" value="Sensor_HK_Regulatory"/>
</dbReference>
<keyword evidence="10" id="KW-1185">Reference proteome</keyword>
<evidence type="ECO:0000313" key="9">
    <source>
        <dbReference type="EMBL" id="KFE63964.1"/>
    </source>
</evidence>
<dbReference type="CDD" id="cd00075">
    <property type="entry name" value="HATPase"/>
    <property type="match status" value="1"/>
</dbReference>
<dbReference type="Gene3D" id="3.30.450.40">
    <property type="match status" value="2"/>
</dbReference>
<organism evidence="9 10">
    <name type="scientific">Hyalangium minutum</name>
    <dbReference type="NCBI Taxonomy" id="394096"/>
    <lineage>
        <taxon>Bacteria</taxon>
        <taxon>Pseudomonadati</taxon>
        <taxon>Myxococcota</taxon>
        <taxon>Myxococcia</taxon>
        <taxon>Myxococcales</taxon>
        <taxon>Cystobacterineae</taxon>
        <taxon>Archangiaceae</taxon>
        <taxon>Hyalangium</taxon>
    </lineage>
</organism>
<dbReference type="PANTHER" id="PTHR43711">
    <property type="entry name" value="TWO-COMPONENT HISTIDINE KINASE"/>
    <property type="match status" value="1"/>
</dbReference>
<comment type="catalytic activity">
    <reaction evidence="1">
        <text>ATP + protein L-histidine = ADP + protein N-phospho-L-histidine.</text>
        <dbReference type="EC" id="2.7.13.3"/>
    </reaction>
</comment>
<keyword evidence="4" id="KW-0808">Transferase</keyword>
<dbReference type="PROSITE" id="PS50109">
    <property type="entry name" value="HIS_KIN"/>
    <property type="match status" value="1"/>
</dbReference>
<keyword evidence="3" id="KW-0597">Phosphoprotein</keyword>
<dbReference type="STRING" id="394096.DB31_2376"/>
<reference evidence="9 10" key="1">
    <citation type="submission" date="2014-04" db="EMBL/GenBank/DDBJ databases">
        <title>Genome assembly of Hyalangium minutum DSM 14724.</title>
        <authorList>
            <person name="Sharma G."/>
            <person name="Subramanian S."/>
        </authorList>
    </citation>
    <scope>NUCLEOTIDE SEQUENCE [LARGE SCALE GENOMIC DNA]</scope>
    <source>
        <strain evidence="9 10">DSM 14724</strain>
    </source>
</reference>
<dbReference type="InterPro" id="IPR003661">
    <property type="entry name" value="HisK_dim/P_dom"/>
</dbReference>
<dbReference type="CDD" id="cd00082">
    <property type="entry name" value="HisKA"/>
    <property type="match status" value="1"/>
</dbReference>
<evidence type="ECO:0000256" key="6">
    <source>
        <dbReference type="ARBA" id="ARBA00023012"/>
    </source>
</evidence>
<dbReference type="InterPro" id="IPR005467">
    <property type="entry name" value="His_kinase_dom"/>
</dbReference>
<evidence type="ECO:0000313" key="10">
    <source>
        <dbReference type="Proteomes" id="UP000028725"/>
    </source>
</evidence>
<dbReference type="InterPro" id="IPR004358">
    <property type="entry name" value="Sig_transdc_His_kin-like_C"/>
</dbReference>
<dbReference type="InterPro" id="IPR036097">
    <property type="entry name" value="HisK_dim/P_sf"/>
</dbReference>
<evidence type="ECO:0000256" key="2">
    <source>
        <dbReference type="ARBA" id="ARBA00012438"/>
    </source>
</evidence>
<gene>
    <name evidence="9" type="ORF">DB31_2376</name>
</gene>
<dbReference type="SMART" id="SM00387">
    <property type="entry name" value="HATPase_c"/>
    <property type="match status" value="1"/>
</dbReference>
<dbReference type="SMART" id="SM00065">
    <property type="entry name" value="GAF"/>
    <property type="match status" value="2"/>
</dbReference>
<evidence type="ECO:0000256" key="7">
    <source>
        <dbReference type="SAM" id="MobiDB-lite"/>
    </source>
</evidence>
<dbReference type="Pfam" id="PF00512">
    <property type="entry name" value="HisKA"/>
    <property type="match status" value="1"/>
</dbReference>
<dbReference type="Pfam" id="PF02518">
    <property type="entry name" value="HATPase_c"/>
    <property type="match status" value="1"/>
</dbReference>
<dbReference type="InterPro" id="IPR003594">
    <property type="entry name" value="HATPase_dom"/>
</dbReference>
<feature type="region of interest" description="Disordered" evidence="7">
    <location>
        <begin position="1"/>
        <end position="23"/>
    </location>
</feature>
<proteinExistence type="predicted"/>
<sequence>MPSGTHLLSSPYDASERGVPTLGHSGTEAAARLRILVELSRQLAEAKPDIEVILDAVARHVVETLGDGCAIYLAADDSRLEAVTIRHRLPERQAVMEQINHERPLHEGEGFVGKALASGKAIYLQDADPMYVRSVVLPEHVPYLDNVGVRSLLVVPLAGKSRVHGALWLAKDPGSLPYTQADRELIEAIADCAALAMDSARLHNELNTDRGRLGEAALRTARLQEVTAALSGAATPEEVADIVAHLALGSMEAAAGSLVLPNEARTHLEIVSHVGTHSVLVKRFQSLPVLADNPVAKAFREGRELFFEDLERYSAAYPHLREIAVAAGYEGAAALPLKVRNEVLGVLWVRFSTPRTFDAEERKLMSNMVAQSAQALERSRLYTRAQQAVAQRDEFLSVAAHELRTPLSAMKLQIQSLQRKLARPALSEEERPHLAAKADAVARQVQRLESLVTDLLDLSRITAGKLALRMEEVDLVELVREVRDRMADEVDRAGTSLTVHATGPLLGMWDRARLDQVLSNLLSNALKYGNGKPIVVNARAEGSQVVLAVHDQGIGIPLEDQTRIFERFERAVPGRNYSGFGVGLWICKQIVDALGGTIRVQSQPGQGSTFEVILKGLERKAP</sequence>
<evidence type="ECO:0000256" key="5">
    <source>
        <dbReference type="ARBA" id="ARBA00022777"/>
    </source>
</evidence>
<keyword evidence="5" id="KW-0418">Kinase</keyword>
<dbReference type="PRINTS" id="PR00344">
    <property type="entry name" value="BCTRLSENSOR"/>
</dbReference>
<evidence type="ECO:0000256" key="1">
    <source>
        <dbReference type="ARBA" id="ARBA00000085"/>
    </source>
</evidence>
<dbReference type="GO" id="GO:0000155">
    <property type="term" value="F:phosphorelay sensor kinase activity"/>
    <property type="evidence" value="ECO:0007669"/>
    <property type="project" value="InterPro"/>
</dbReference>
<keyword evidence="6" id="KW-0902">Two-component regulatory system</keyword>
<dbReference type="InterPro" id="IPR029016">
    <property type="entry name" value="GAF-like_dom_sf"/>
</dbReference>
<dbReference type="SMART" id="SM00388">
    <property type="entry name" value="HisKA"/>
    <property type="match status" value="1"/>
</dbReference>
<evidence type="ECO:0000259" key="8">
    <source>
        <dbReference type="PROSITE" id="PS50109"/>
    </source>
</evidence>
<evidence type="ECO:0000256" key="3">
    <source>
        <dbReference type="ARBA" id="ARBA00022553"/>
    </source>
</evidence>
<dbReference type="OrthoDB" id="5482881at2"/>
<dbReference type="InterPro" id="IPR003018">
    <property type="entry name" value="GAF"/>
</dbReference>
<dbReference type="SUPFAM" id="SSF55781">
    <property type="entry name" value="GAF domain-like"/>
    <property type="match status" value="2"/>
</dbReference>
<dbReference type="RefSeq" id="WP_052420441.1">
    <property type="nucleotide sequence ID" value="NZ_JMCB01000015.1"/>
</dbReference>
<dbReference type="Proteomes" id="UP000028725">
    <property type="component" value="Unassembled WGS sequence"/>
</dbReference>
<dbReference type="AlphaFoldDB" id="A0A085W8F1"/>
<dbReference type="Pfam" id="PF13185">
    <property type="entry name" value="GAF_2"/>
    <property type="match status" value="1"/>
</dbReference>
<protein>
    <recommendedName>
        <fullName evidence="2">histidine kinase</fullName>
        <ecNumber evidence="2">2.7.13.3</ecNumber>
    </recommendedName>
</protein>
<evidence type="ECO:0000256" key="4">
    <source>
        <dbReference type="ARBA" id="ARBA00022679"/>
    </source>
</evidence>
<dbReference type="FunFam" id="3.30.565.10:FF:000006">
    <property type="entry name" value="Sensor histidine kinase WalK"/>
    <property type="match status" value="1"/>
</dbReference>
<dbReference type="Gene3D" id="3.30.565.10">
    <property type="entry name" value="Histidine kinase-like ATPase, C-terminal domain"/>
    <property type="match status" value="1"/>
</dbReference>
<dbReference type="SUPFAM" id="SSF55874">
    <property type="entry name" value="ATPase domain of HSP90 chaperone/DNA topoisomerase II/histidine kinase"/>
    <property type="match status" value="1"/>
</dbReference>
<comment type="caution">
    <text evidence="9">The sequence shown here is derived from an EMBL/GenBank/DDBJ whole genome shotgun (WGS) entry which is preliminary data.</text>
</comment>
<feature type="domain" description="Histidine kinase" evidence="8">
    <location>
        <begin position="398"/>
        <end position="618"/>
    </location>
</feature>
<dbReference type="SUPFAM" id="SSF47384">
    <property type="entry name" value="Homodimeric domain of signal transducing histidine kinase"/>
    <property type="match status" value="1"/>
</dbReference>
<accession>A0A085W8F1</accession>
<name>A0A085W8F1_9BACT</name>
<dbReference type="EC" id="2.7.13.3" evidence="2"/>
<dbReference type="Gene3D" id="1.10.287.130">
    <property type="match status" value="1"/>
</dbReference>
<dbReference type="EMBL" id="JMCB01000015">
    <property type="protein sequence ID" value="KFE63964.1"/>
    <property type="molecule type" value="Genomic_DNA"/>
</dbReference>
<dbReference type="Pfam" id="PF01590">
    <property type="entry name" value="GAF"/>
    <property type="match status" value="1"/>
</dbReference>
<dbReference type="InterPro" id="IPR036890">
    <property type="entry name" value="HATPase_C_sf"/>
</dbReference>